<dbReference type="InterPro" id="IPR003313">
    <property type="entry name" value="AraC-bd"/>
</dbReference>
<name>A0A2V4E363_9GAMM</name>
<feature type="domain" description="HTH araC/xylS-type" evidence="5">
    <location>
        <begin position="162"/>
        <end position="260"/>
    </location>
</feature>
<evidence type="ECO:0000256" key="4">
    <source>
        <dbReference type="ARBA" id="ARBA00023163"/>
    </source>
</evidence>
<keyword evidence="3" id="KW-0010">Activator</keyword>
<evidence type="ECO:0000313" key="6">
    <source>
        <dbReference type="EMBL" id="PXZ06973.1"/>
    </source>
</evidence>
<dbReference type="Gene3D" id="1.10.10.60">
    <property type="entry name" value="Homeodomain-like"/>
    <property type="match status" value="1"/>
</dbReference>
<dbReference type="Pfam" id="PF12833">
    <property type="entry name" value="HTH_18"/>
    <property type="match status" value="1"/>
</dbReference>
<dbReference type="PROSITE" id="PS01124">
    <property type="entry name" value="HTH_ARAC_FAMILY_2"/>
    <property type="match status" value="1"/>
</dbReference>
<dbReference type="Pfam" id="PF02311">
    <property type="entry name" value="AraC_binding"/>
    <property type="match status" value="1"/>
</dbReference>
<dbReference type="SUPFAM" id="SSF51182">
    <property type="entry name" value="RmlC-like cupins"/>
    <property type="match status" value="1"/>
</dbReference>
<dbReference type="PANTHER" id="PTHR11019">
    <property type="entry name" value="HTH-TYPE TRANSCRIPTIONAL REGULATOR NIMR"/>
    <property type="match status" value="1"/>
</dbReference>
<dbReference type="CDD" id="cd06124">
    <property type="entry name" value="cupin_NimR-like_N"/>
    <property type="match status" value="1"/>
</dbReference>
<reference evidence="6 7" key="1">
    <citation type="submission" date="2018-05" db="EMBL/GenBank/DDBJ databases">
        <title>Reference genomes for bee gut microbiota database.</title>
        <authorList>
            <person name="Ellegaard K.M."/>
        </authorList>
    </citation>
    <scope>NUCLEOTIDE SEQUENCE [LARGE SCALE GENOMIC DNA]</scope>
    <source>
        <strain evidence="6 7">ESL0182</strain>
    </source>
</reference>
<dbReference type="InterPro" id="IPR018062">
    <property type="entry name" value="HTH_AraC-typ_CS"/>
</dbReference>
<accession>A0A2V4E363</accession>
<evidence type="ECO:0000313" key="7">
    <source>
        <dbReference type="Proteomes" id="UP000247932"/>
    </source>
</evidence>
<gene>
    <name evidence="6" type="ORF">DKK70_08225</name>
</gene>
<dbReference type="OrthoDB" id="9804543at2"/>
<keyword evidence="7" id="KW-1185">Reference proteome</keyword>
<evidence type="ECO:0000256" key="1">
    <source>
        <dbReference type="ARBA" id="ARBA00023015"/>
    </source>
</evidence>
<dbReference type="PROSITE" id="PS00041">
    <property type="entry name" value="HTH_ARAC_FAMILY_1"/>
    <property type="match status" value="1"/>
</dbReference>
<evidence type="ECO:0000256" key="2">
    <source>
        <dbReference type="ARBA" id="ARBA00023125"/>
    </source>
</evidence>
<dbReference type="PANTHER" id="PTHR11019:SF190">
    <property type="entry name" value="ARAC-FAMILY REGULATORY PROTEIN"/>
    <property type="match status" value="1"/>
</dbReference>
<dbReference type="InterPro" id="IPR011051">
    <property type="entry name" value="RmlC_Cupin_sf"/>
</dbReference>
<keyword evidence="2" id="KW-0238">DNA-binding</keyword>
<dbReference type="AlphaFoldDB" id="A0A2V4E363"/>
<comment type="caution">
    <text evidence="6">The sequence shown here is derived from an EMBL/GenBank/DDBJ whole genome shotgun (WGS) entry which is preliminary data.</text>
</comment>
<evidence type="ECO:0000256" key="3">
    <source>
        <dbReference type="ARBA" id="ARBA00023159"/>
    </source>
</evidence>
<keyword evidence="1" id="KW-0805">Transcription regulation</keyword>
<protein>
    <submittedName>
        <fullName evidence="6">AraC family transcriptional regulator</fullName>
    </submittedName>
</protein>
<proteinExistence type="predicted"/>
<dbReference type="InterPro" id="IPR020449">
    <property type="entry name" value="Tscrpt_reg_AraC-type_HTH"/>
</dbReference>
<dbReference type="EMBL" id="QGLR01000010">
    <property type="protein sequence ID" value="PXZ06973.1"/>
    <property type="molecule type" value="Genomic_DNA"/>
</dbReference>
<dbReference type="SMART" id="SM00342">
    <property type="entry name" value="HTH_ARAC"/>
    <property type="match status" value="1"/>
</dbReference>
<keyword evidence="4" id="KW-0804">Transcription</keyword>
<dbReference type="GO" id="GO:0043565">
    <property type="term" value="F:sequence-specific DNA binding"/>
    <property type="evidence" value="ECO:0007669"/>
    <property type="project" value="InterPro"/>
</dbReference>
<evidence type="ECO:0000259" key="5">
    <source>
        <dbReference type="PROSITE" id="PS01124"/>
    </source>
</evidence>
<dbReference type="GO" id="GO:0003700">
    <property type="term" value="F:DNA-binding transcription factor activity"/>
    <property type="evidence" value="ECO:0007669"/>
    <property type="project" value="InterPro"/>
</dbReference>
<dbReference type="InterPro" id="IPR018060">
    <property type="entry name" value="HTH_AraC"/>
</dbReference>
<dbReference type="InterPro" id="IPR009057">
    <property type="entry name" value="Homeodomain-like_sf"/>
</dbReference>
<sequence length="264" mass="30633">MKSVNKSILPAYKGCLSEPILPRIVFMPKNSIYPNHLHDYGEFNFCYRGVLNIQINEKHFLVPPQYGLWLPPRIEHIASNDDEVMHCSLYILSEYCDGLPTEPTILILNPLIRSILWYLQEKSVIDLTSNKDKRLLQVLVDQLSEMPKVASYLPMTNHRILKPILQFLDKEPNSSLSLPDLAKQFNTTERTLIRHSKKELGMTLSEWKQRLRIIKSLSLLDTTDYTIESIAFELGYNSASAFSSVFKKLMKMSPMELRKQLRDF</sequence>
<dbReference type="InterPro" id="IPR014710">
    <property type="entry name" value="RmlC-like_jellyroll"/>
</dbReference>
<organism evidence="6 7">
    <name type="scientific">Gilliamella apicola</name>
    <dbReference type="NCBI Taxonomy" id="1196095"/>
    <lineage>
        <taxon>Bacteria</taxon>
        <taxon>Pseudomonadati</taxon>
        <taxon>Pseudomonadota</taxon>
        <taxon>Gammaproteobacteria</taxon>
        <taxon>Orbales</taxon>
        <taxon>Orbaceae</taxon>
        <taxon>Gilliamella</taxon>
    </lineage>
</organism>
<dbReference type="SUPFAM" id="SSF46689">
    <property type="entry name" value="Homeodomain-like"/>
    <property type="match status" value="1"/>
</dbReference>
<dbReference type="Proteomes" id="UP000247932">
    <property type="component" value="Unassembled WGS sequence"/>
</dbReference>
<dbReference type="Gene3D" id="2.60.120.10">
    <property type="entry name" value="Jelly Rolls"/>
    <property type="match status" value="1"/>
</dbReference>
<dbReference type="RefSeq" id="WP_110433566.1">
    <property type="nucleotide sequence ID" value="NZ_QGLR01000010.1"/>
</dbReference>
<dbReference type="PRINTS" id="PR00032">
    <property type="entry name" value="HTHARAC"/>
</dbReference>